<dbReference type="AlphaFoldDB" id="A0A8J3CR66"/>
<proteinExistence type="predicted"/>
<sequence length="189" mass="19753">MTQLFSKSFVLSLTCTAMIASGCAEGTSGVPTKVAHKVAPEMTVATVKPGAALQFSSQMQGDLSVGAYTDIEITIDPSYQTGILQATATGTDGLEVLASGAQLHHDMATGRAEWRVAVRPKDDGLHYLNIMATVSGLPSGEPTARAFSIAVDPGTKSEPRDGVTKPMIVQSGSENLAVFEAEETIIPEK</sequence>
<comment type="caution">
    <text evidence="2">The sequence shown here is derived from an EMBL/GenBank/DDBJ whole genome shotgun (WGS) entry which is preliminary data.</text>
</comment>
<dbReference type="PROSITE" id="PS51257">
    <property type="entry name" value="PROKAR_LIPOPROTEIN"/>
    <property type="match status" value="1"/>
</dbReference>
<dbReference type="RefSeq" id="WP_189496043.1">
    <property type="nucleotide sequence ID" value="NZ_BMZH01000003.1"/>
</dbReference>
<dbReference type="EMBL" id="BMZH01000003">
    <property type="protein sequence ID" value="GHA88901.1"/>
    <property type="molecule type" value="Genomic_DNA"/>
</dbReference>
<dbReference type="Proteomes" id="UP000634004">
    <property type="component" value="Unassembled WGS sequence"/>
</dbReference>
<keyword evidence="1" id="KW-0732">Signal</keyword>
<feature type="chain" id="PRO_5035249093" description="Lipoprotein" evidence="1">
    <location>
        <begin position="27"/>
        <end position="189"/>
    </location>
</feature>
<evidence type="ECO:0008006" key="4">
    <source>
        <dbReference type="Google" id="ProtNLM"/>
    </source>
</evidence>
<keyword evidence="3" id="KW-1185">Reference proteome</keyword>
<evidence type="ECO:0000313" key="2">
    <source>
        <dbReference type="EMBL" id="GHA88901.1"/>
    </source>
</evidence>
<name>A0A8J3CR66_9PROT</name>
<protein>
    <recommendedName>
        <fullName evidence="4">Lipoprotein</fullName>
    </recommendedName>
</protein>
<accession>A0A8J3CR66</accession>
<evidence type="ECO:0000313" key="3">
    <source>
        <dbReference type="Proteomes" id="UP000634004"/>
    </source>
</evidence>
<feature type="signal peptide" evidence="1">
    <location>
        <begin position="1"/>
        <end position="26"/>
    </location>
</feature>
<gene>
    <name evidence="2" type="ORF">GCM10009069_09930</name>
</gene>
<reference evidence="2" key="1">
    <citation type="journal article" date="2014" name="Int. J. Syst. Evol. Microbiol.">
        <title>Complete genome sequence of Corynebacterium casei LMG S-19264T (=DSM 44701T), isolated from a smear-ripened cheese.</title>
        <authorList>
            <consortium name="US DOE Joint Genome Institute (JGI-PGF)"/>
            <person name="Walter F."/>
            <person name="Albersmeier A."/>
            <person name="Kalinowski J."/>
            <person name="Ruckert C."/>
        </authorList>
    </citation>
    <scope>NUCLEOTIDE SEQUENCE</scope>
    <source>
        <strain evidence="2">KCTC 32513</strain>
    </source>
</reference>
<reference evidence="2" key="2">
    <citation type="submission" date="2020-09" db="EMBL/GenBank/DDBJ databases">
        <authorList>
            <person name="Sun Q."/>
            <person name="Kim S."/>
        </authorList>
    </citation>
    <scope>NUCLEOTIDE SEQUENCE</scope>
    <source>
        <strain evidence="2">KCTC 32513</strain>
    </source>
</reference>
<evidence type="ECO:0000256" key="1">
    <source>
        <dbReference type="SAM" id="SignalP"/>
    </source>
</evidence>
<organism evidence="2 3">
    <name type="scientific">Algimonas arctica</name>
    <dbReference type="NCBI Taxonomy" id="1479486"/>
    <lineage>
        <taxon>Bacteria</taxon>
        <taxon>Pseudomonadati</taxon>
        <taxon>Pseudomonadota</taxon>
        <taxon>Alphaproteobacteria</taxon>
        <taxon>Maricaulales</taxon>
        <taxon>Robiginitomaculaceae</taxon>
        <taxon>Algimonas</taxon>
    </lineage>
</organism>